<name>A0A2A6B8X5_PRIPA</name>
<reference evidence="2" key="1">
    <citation type="journal article" date="2008" name="Nat. Genet.">
        <title>The Pristionchus pacificus genome provides a unique perspective on nematode lifestyle and parasitism.</title>
        <authorList>
            <person name="Dieterich C."/>
            <person name="Clifton S.W."/>
            <person name="Schuster L.N."/>
            <person name="Chinwalla A."/>
            <person name="Delehaunty K."/>
            <person name="Dinkelacker I."/>
            <person name="Fulton L."/>
            <person name="Fulton R."/>
            <person name="Godfrey J."/>
            <person name="Minx P."/>
            <person name="Mitreva M."/>
            <person name="Roeseler W."/>
            <person name="Tian H."/>
            <person name="Witte H."/>
            <person name="Yang S.P."/>
            <person name="Wilson R.K."/>
            <person name="Sommer R.J."/>
        </authorList>
    </citation>
    <scope>NUCLEOTIDE SEQUENCE [LARGE SCALE GENOMIC DNA]</scope>
    <source>
        <strain evidence="2">PS312</strain>
    </source>
</reference>
<accession>A0A2A6B8X5</accession>
<protein>
    <submittedName>
        <fullName evidence="1">Uncharacterized protein</fullName>
    </submittedName>
</protein>
<evidence type="ECO:0000313" key="2">
    <source>
        <dbReference type="Proteomes" id="UP000005239"/>
    </source>
</evidence>
<dbReference type="AlphaFoldDB" id="A0A2A6B8X5"/>
<evidence type="ECO:0000313" key="1">
    <source>
        <dbReference type="EnsemblMetazoa" id="PPA02823.1"/>
    </source>
</evidence>
<keyword evidence="2" id="KW-1185">Reference proteome</keyword>
<proteinExistence type="predicted"/>
<dbReference type="Proteomes" id="UP000005239">
    <property type="component" value="Unassembled WGS sequence"/>
</dbReference>
<reference evidence="1" key="2">
    <citation type="submission" date="2022-06" db="UniProtKB">
        <authorList>
            <consortium name="EnsemblMetazoa"/>
        </authorList>
    </citation>
    <scope>IDENTIFICATION</scope>
    <source>
        <strain evidence="1">PS312</strain>
    </source>
</reference>
<accession>A0A8R1Y9C9</accession>
<organism evidence="1 2">
    <name type="scientific">Pristionchus pacificus</name>
    <name type="common">Parasitic nematode worm</name>
    <dbReference type="NCBI Taxonomy" id="54126"/>
    <lineage>
        <taxon>Eukaryota</taxon>
        <taxon>Metazoa</taxon>
        <taxon>Ecdysozoa</taxon>
        <taxon>Nematoda</taxon>
        <taxon>Chromadorea</taxon>
        <taxon>Rhabditida</taxon>
        <taxon>Rhabditina</taxon>
        <taxon>Diplogasteromorpha</taxon>
        <taxon>Diplogasteroidea</taxon>
        <taxon>Neodiplogasteridae</taxon>
        <taxon>Pristionchus</taxon>
    </lineage>
</organism>
<sequence length="399" mass="44787">MDGNAEITWDYLILLDGLHPLADPFDAASSDGRFLFSIDNFKRTVLTDDGVSTCTSFDLDIFDVLLSKRTRISCCDSLHDFGNVFETYALDAKHFVIVDQSKDERGRIIVRQWVIEIDGHNETASCIFYRTYGGLSFIEDDCEVSIGRDEIAVSNADKVVLFPKNPLSDAPARHFPDVFTQVEECAEILYGLGRPMRHDPETAEIYAKPFFLTPTVLAYFLTAQHLEGRWDYGVGTVIVIDIETGSCYLQELESALPLPLFDNRISERNWKQGSENEVIFTARSRMSASEMERTFVLSLSTRTLQWTELTGSLRGRARVAPTADGNAVILVDNIPGWVKMTIGQGSDSTTVIDSRLMDRIRVLATPNTVPSLTYLARIAAQQRGRKDSPLLEIIYDRLS</sequence>
<gene>
    <name evidence="1" type="primary">WBGene00092377</name>
</gene>
<dbReference type="EnsemblMetazoa" id="PPA02823.1">
    <property type="protein sequence ID" value="PPA02823.1"/>
    <property type="gene ID" value="WBGene00092377"/>
</dbReference>